<dbReference type="GO" id="GO:0003677">
    <property type="term" value="F:DNA binding"/>
    <property type="evidence" value="ECO:0007669"/>
    <property type="project" value="InterPro"/>
</dbReference>
<accession>A0A4Y3WLI3</accession>
<organism evidence="3 4">
    <name type="scientific">Pseudonocardia hydrocarbonoxydans</name>
    <dbReference type="NCBI Taxonomy" id="76726"/>
    <lineage>
        <taxon>Bacteria</taxon>
        <taxon>Bacillati</taxon>
        <taxon>Actinomycetota</taxon>
        <taxon>Actinomycetes</taxon>
        <taxon>Pseudonocardiales</taxon>
        <taxon>Pseudonocardiaceae</taxon>
        <taxon>Pseudonocardia</taxon>
    </lineage>
</organism>
<dbReference type="AlphaFoldDB" id="A0A4Y3WLI3"/>
<proteinExistence type="predicted"/>
<sequence length="422" mass="44237">MTTPLATAAPRSGSWHGAEVLIDADDTAECVAALGARHDLSHGVVVCHPTPGPAGLSVLGEDVLVALGKRPGGPAAEGVSRRAWELAGLWLRAEQVRHLVVLRAQLLPTPRWRELAGLTAAAGTRLWLVTNEPGRDIGERGRPWRVALALLPTPRTTVDGGFPEVPDVEFPLFRAAARRLLDPAGFARVDDVYRTTLAQAHDVARRWTRPGTVGRPVDAQHAAAVLQRHTIDATSTAEVLTRVRAVQAGFFTAGLFLQLPPRPGLSAVRVNLTPRLDPTDIDRIRGLCSPSAAAVLAIAAATGLRSGALASVRLRDVLSGTGPDQHLVHLVADGTLYRLPKSVAGSVRAAVIERHAQLAGEPSPAPGPGPGEVALFTGSSPDTSVTRRAVQQVLDRAAAYAGVTLSPPSFPGVAVHDLCGTA</sequence>
<dbReference type="PROSITE" id="PS51898">
    <property type="entry name" value="TYR_RECOMBINASE"/>
    <property type="match status" value="1"/>
</dbReference>
<reference evidence="3 4" key="1">
    <citation type="submission" date="2019-06" db="EMBL/GenBank/DDBJ databases">
        <title>Whole genome shotgun sequence of Pseudonocardia hydrocarbonoxydans NBRC 14498.</title>
        <authorList>
            <person name="Hosoyama A."/>
            <person name="Uohara A."/>
            <person name="Ohji S."/>
            <person name="Ichikawa N."/>
        </authorList>
    </citation>
    <scope>NUCLEOTIDE SEQUENCE [LARGE SCALE GENOMIC DNA]</scope>
    <source>
        <strain evidence="3 4">NBRC 14498</strain>
    </source>
</reference>
<dbReference type="OrthoDB" id="3579077at2"/>
<feature type="region of interest" description="Disordered" evidence="1">
    <location>
        <begin position="359"/>
        <end position="380"/>
    </location>
</feature>
<dbReference type="GO" id="GO:0015074">
    <property type="term" value="P:DNA integration"/>
    <property type="evidence" value="ECO:0007669"/>
    <property type="project" value="InterPro"/>
</dbReference>
<dbReference type="InterPro" id="IPR011010">
    <property type="entry name" value="DNA_brk_join_enz"/>
</dbReference>
<protein>
    <recommendedName>
        <fullName evidence="2">Tyr recombinase domain-containing protein</fullName>
    </recommendedName>
</protein>
<evidence type="ECO:0000313" key="4">
    <source>
        <dbReference type="Proteomes" id="UP000320338"/>
    </source>
</evidence>
<gene>
    <name evidence="3" type="ORF">PHY01_19860</name>
</gene>
<evidence type="ECO:0000256" key="1">
    <source>
        <dbReference type="SAM" id="MobiDB-lite"/>
    </source>
</evidence>
<dbReference type="GO" id="GO:0006310">
    <property type="term" value="P:DNA recombination"/>
    <property type="evidence" value="ECO:0007669"/>
    <property type="project" value="InterPro"/>
</dbReference>
<comment type="caution">
    <text evidence="3">The sequence shown here is derived from an EMBL/GenBank/DDBJ whole genome shotgun (WGS) entry which is preliminary data.</text>
</comment>
<feature type="domain" description="Tyr recombinase" evidence="2">
    <location>
        <begin position="271"/>
        <end position="422"/>
    </location>
</feature>
<dbReference type="SUPFAM" id="SSF56349">
    <property type="entry name" value="DNA breaking-rejoining enzymes"/>
    <property type="match status" value="1"/>
</dbReference>
<dbReference type="InterPro" id="IPR002104">
    <property type="entry name" value="Integrase_catalytic"/>
</dbReference>
<dbReference type="EMBL" id="BJNG01000016">
    <property type="protein sequence ID" value="GEC19703.1"/>
    <property type="molecule type" value="Genomic_DNA"/>
</dbReference>
<name>A0A4Y3WLI3_9PSEU</name>
<dbReference type="RefSeq" id="WP_141278268.1">
    <property type="nucleotide sequence ID" value="NZ_BAAARZ010000012.1"/>
</dbReference>
<evidence type="ECO:0000259" key="2">
    <source>
        <dbReference type="PROSITE" id="PS51898"/>
    </source>
</evidence>
<dbReference type="Proteomes" id="UP000320338">
    <property type="component" value="Unassembled WGS sequence"/>
</dbReference>
<keyword evidence="4" id="KW-1185">Reference proteome</keyword>
<evidence type="ECO:0000313" key="3">
    <source>
        <dbReference type="EMBL" id="GEC19703.1"/>
    </source>
</evidence>